<evidence type="ECO:0000313" key="3">
    <source>
        <dbReference type="EMBL" id="BDC00033.1"/>
    </source>
</evidence>
<sequence length="419" mass="47824">MELRITDFRVYSVQANFEWTFVRVYSGEYYGTGEAGPAPGLRGMGDSFKRLLLGEDAFKMNRIEQKLRYATLYSGTTTYHIISAINIALYDLLGKYLNLPIYKLLGGDRQEIPVYVDAHGGKGLEAMNALHLPVNLPWTEKAEVEKDRLVTTNNPIHGRLSMEKWNEDYSPESYAKRALRMKSEGYKAIKFDLDVPTPYIDLRRVRSGDLSLKDVNYMAEIVRSVREAVGDDVDIMVDLHWRYNLNTAIRICKALEQYRLRWIEDPTPAVMSVTNYDELRILTSQCSTPIETGENLYTVYQFKDLLDTGIRVWAPDIVKAGGISEGRRIAELASIYDIEYSPHNIASPIGTLAHAHVASIANTLGFVEFHGHDLPFWNEIIKPKRKIIEDGVIKLTEDPGLGVELDEEVMRKYWPDYDL</sequence>
<organism evidence="3 4">
    <name type="scientific">Saccharolobus caldissimus</name>
    <dbReference type="NCBI Taxonomy" id="1702097"/>
    <lineage>
        <taxon>Archaea</taxon>
        <taxon>Thermoproteota</taxon>
        <taxon>Thermoprotei</taxon>
        <taxon>Sulfolobales</taxon>
        <taxon>Sulfolobaceae</taxon>
        <taxon>Saccharolobus</taxon>
    </lineage>
</organism>
<dbReference type="SFLD" id="SFLDG00179">
    <property type="entry name" value="mandelate_racemase"/>
    <property type="match status" value="1"/>
</dbReference>
<accession>A0AAQ4CW51</accession>
<dbReference type="InterPro" id="IPR013341">
    <property type="entry name" value="Mandelate_racemase_N_dom"/>
</dbReference>
<dbReference type="Pfam" id="PF02746">
    <property type="entry name" value="MR_MLE_N"/>
    <property type="match status" value="1"/>
</dbReference>
<dbReference type="InterPro" id="IPR029065">
    <property type="entry name" value="Enolase_C-like"/>
</dbReference>
<dbReference type="InterPro" id="IPR034593">
    <property type="entry name" value="DgoD-like"/>
</dbReference>
<dbReference type="CDD" id="cd03316">
    <property type="entry name" value="MR_like"/>
    <property type="match status" value="1"/>
</dbReference>
<dbReference type="SFLD" id="SFLDS00001">
    <property type="entry name" value="Enolase"/>
    <property type="match status" value="1"/>
</dbReference>
<dbReference type="GeneID" id="68867772"/>
<dbReference type="Pfam" id="PF13378">
    <property type="entry name" value="MR_MLE_C"/>
    <property type="match status" value="1"/>
</dbReference>
<protein>
    <submittedName>
        <fullName evidence="3">Mandelate racemase</fullName>
    </submittedName>
</protein>
<evidence type="ECO:0000259" key="2">
    <source>
        <dbReference type="SMART" id="SM00922"/>
    </source>
</evidence>
<dbReference type="Proteomes" id="UP001319921">
    <property type="component" value="Chromosome"/>
</dbReference>
<feature type="domain" description="Mandelate racemase/muconate lactonizing enzyme C-terminal" evidence="2">
    <location>
        <begin position="171"/>
        <end position="289"/>
    </location>
</feature>
<dbReference type="InterPro" id="IPR036849">
    <property type="entry name" value="Enolase-like_C_sf"/>
</dbReference>
<dbReference type="EMBL" id="AP025226">
    <property type="protein sequence ID" value="BDC00033.1"/>
    <property type="molecule type" value="Genomic_DNA"/>
</dbReference>
<dbReference type="PANTHER" id="PTHR48080">
    <property type="entry name" value="D-GALACTONATE DEHYDRATASE-RELATED"/>
    <property type="match status" value="1"/>
</dbReference>
<name>A0AAQ4CW51_9CREN</name>
<dbReference type="Gene3D" id="3.30.390.10">
    <property type="entry name" value="Enolase-like, N-terminal domain"/>
    <property type="match status" value="1"/>
</dbReference>
<proteinExistence type="predicted"/>
<dbReference type="InterPro" id="IPR018110">
    <property type="entry name" value="Mandel_Rmase/mucon_lact_enz_CS"/>
</dbReference>
<evidence type="ECO:0000256" key="1">
    <source>
        <dbReference type="ARBA" id="ARBA00023239"/>
    </source>
</evidence>
<dbReference type="GO" id="GO:0016829">
    <property type="term" value="F:lyase activity"/>
    <property type="evidence" value="ECO:0007669"/>
    <property type="project" value="UniProtKB-KW"/>
</dbReference>
<dbReference type="InterPro" id="IPR013342">
    <property type="entry name" value="Mandelate_racemase_C"/>
</dbReference>
<keyword evidence="4" id="KW-1185">Reference proteome</keyword>
<dbReference type="SUPFAM" id="SSF54826">
    <property type="entry name" value="Enolase N-terminal domain-like"/>
    <property type="match status" value="1"/>
</dbReference>
<dbReference type="PANTHER" id="PTHR48080:SF2">
    <property type="entry name" value="D-GALACTONATE DEHYDRATASE"/>
    <property type="match status" value="1"/>
</dbReference>
<evidence type="ECO:0000313" key="4">
    <source>
        <dbReference type="Proteomes" id="UP001319921"/>
    </source>
</evidence>
<dbReference type="SUPFAM" id="SSF51604">
    <property type="entry name" value="Enolase C-terminal domain-like"/>
    <property type="match status" value="1"/>
</dbReference>
<gene>
    <name evidence="3" type="ORF">SACC_30490</name>
</gene>
<reference evidence="3 4" key="1">
    <citation type="journal article" date="2022" name="Microbiol. Resour. Announc.">
        <title>Complete Genome Sequence of the Hyperthermophilic and Acidophilic Archaeon Saccharolobus caldissimus Strain HS-3T.</title>
        <authorList>
            <person name="Sakai H.D."/>
            <person name="Kurosawa N."/>
        </authorList>
    </citation>
    <scope>NUCLEOTIDE SEQUENCE [LARGE SCALE GENOMIC DNA]</scope>
    <source>
        <strain evidence="3 4">JCM32116</strain>
    </source>
</reference>
<dbReference type="GO" id="GO:0009063">
    <property type="term" value="P:amino acid catabolic process"/>
    <property type="evidence" value="ECO:0007669"/>
    <property type="project" value="InterPro"/>
</dbReference>
<dbReference type="AlphaFoldDB" id="A0AAQ4CW51"/>
<dbReference type="PROSITE" id="PS00909">
    <property type="entry name" value="MR_MLE_2"/>
    <property type="match status" value="1"/>
</dbReference>
<dbReference type="InterPro" id="IPR029017">
    <property type="entry name" value="Enolase-like_N"/>
</dbReference>
<dbReference type="RefSeq" id="WP_229570690.1">
    <property type="nucleotide sequence ID" value="NZ_AP025226.1"/>
</dbReference>
<dbReference type="KEGG" id="scas:SACC_30490"/>
<keyword evidence="1" id="KW-0456">Lyase</keyword>
<dbReference type="Gene3D" id="3.20.20.120">
    <property type="entry name" value="Enolase-like C-terminal domain"/>
    <property type="match status" value="1"/>
</dbReference>
<dbReference type="SMART" id="SM00922">
    <property type="entry name" value="MR_MLE"/>
    <property type="match status" value="1"/>
</dbReference>